<keyword evidence="7" id="KW-0732">Signal</keyword>
<feature type="transmembrane region" description="Helical" evidence="6">
    <location>
        <begin position="395"/>
        <end position="417"/>
    </location>
</feature>
<comment type="caution">
    <text evidence="9">The sequence shown here is derived from an EMBL/GenBank/DDBJ whole genome shotgun (WGS) entry which is preliminary data.</text>
</comment>
<dbReference type="PROSITE" id="PS51892">
    <property type="entry name" value="SUBTILASE"/>
    <property type="match status" value="1"/>
</dbReference>
<accession>A0A4R0GDV1</accession>
<protein>
    <submittedName>
        <fullName evidence="9">Type VII secretion-associated serine protease mycosin</fullName>
    </submittedName>
</protein>
<evidence type="ECO:0000259" key="8">
    <source>
        <dbReference type="Pfam" id="PF00082"/>
    </source>
</evidence>
<evidence type="ECO:0000313" key="10">
    <source>
        <dbReference type="Proteomes" id="UP000292274"/>
    </source>
</evidence>
<feature type="chain" id="PRO_5021006087" evidence="7">
    <location>
        <begin position="40"/>
        <end position="427"/>
    </location>
</feature>
<evidence type="ECO:0000256" key="2">
    <source>
        <dbReference type="ARBA" id="ARBA00022670"/>
    </source>
</evidence>
<feature type="domain" description="Peptidase S8/S53" evidence="8">
    <location>
        <begin position="104"/>
        <end position="355"/>
    </location>
</feature>
<dbReference type="AlphaFoldDB" id="A0A4R0GDV1"/>
<dbReference type="Proteomes" id="UP000292274">
    <property type="component" value="Unassembled WGS sequence"/>
</dbReference>
<evidence type="ECO:0000256" key="7">
    <source>
        <dbReference type="SAM" id="SignalP"/>
    </source>
</evidence>
<evidence type="ECO:0000256" key="3">
    <source>
        <dbReference type="ARBA" id="ARBA00022801"/>
    </source>
</evidence>
<sequence>MSRSVLSYVPCPRGRARRLAGAGAAVALALPITALPAHAALAQEATVPAQHPVGVRHAVAVVDEPPRLPQAGEGCVGASPVIAREVPWAVRRVAPETVWPLTRGEGVLVAVVDSGVSGRIDALAGAVRPGVDVVNSGTGDRDCAGRGTALAGVVAARPVTGSGFVGTAPAATIFPVRIVDGRGNVGATALAQGIRAATEAGADVILIGIGTAEPDAALRSAVRAALDRDVVLVASVSDAKPAGVASGPAPWYPASDENVLAVGGVGTDGMPTEASPTEARVNLLAPAAGAVSTGPSGAGHYTVGGPAVAAAYVAGAAALVRAYHPELNQAEVRRRLELTAEPSPGGWPLSRVGHGTLDLYAAVAALEVGEEQLPSRRAGMIAVAGAPQADPAKTAAAVVAVGTVATAGLAYVLAWVLRRGRRRHWRP</sequence>
<dbReference type="Pfam" id="PF00082">
    <property type="entry name" value="Peptidase_S8"/>
    <property type="match status" value="1"/>
</dbReference>
<feature type="signal peptide" evidence="7">
    <location>
        <begin position="1"/>
        <end position="39"/>
    </location>
</feature>
<dbReference type="Gene3D" id="3.40.50.200">
    <property type="entry name" value="Peptidase S8/S53 domain"/>
    <property type="match status" value="1"/>
</dbReference>
<keyword evidence="6" id="KW-0812">Transmembrane</keyword>
<dbReference type="InterPro" id="IPR000209">
    <property type="entry name" value="Peptidase_S8/S53_dom"/>
</dbReference>
<keyword evidence="10" id="KW-1185">Reference proteome</keyword>
<dbReference type="PANTHER" id="PTHR43806:SF11">
    <property type="entry name" value="CEREVISIN-RELATED"/>
    <property type="match status" value="1"/>
</dbReference>
<comment type="similarity">
    <text evidence="1 5">Belongs to the peptidase S8 family.</text>
</comment>
<dbReference type="PRINTS" id="PR00723">
    <property type="entry name" value="SUBTILISIN"/>
</dbReference>
<dbReference type="OrthoDB" id="5240330at2"/>
<dbReference type="EMBL" id="SJJR01000014">
    <property type="protein sequence ID" value="TCB95424.1"/>
    <property type="molecule type" value="Genomic_DNA"/>
</dbReference>
<evidence type="ECO:0000256" key="5">
    <source>
        <dbReference type="PROSITE-ProRule" id="PRU01240"/>
    </source>
</evidence>
<evidence type="ECO:0000313" key="9">
    <source>
        <dbReference type="EMBL" id="TCB95424.1"/>
    </source>
</evidence>
<dbReference type="GO" id="GO:0006508">
    <property type="term" value="P:proteolysis"/>
    <property type="evidence" value="ECO:0007669"/>
    <property type="project" value="UniProtKB-KW"/>
</dbReference>
<name>A0A4R0GDV1_9ACTN</name>
<dbReference type="SUPFAM" id="SSF52743">
    <property type="entry name" value="Subtilisin-like"/>
    <property type="match status" value="1"/>
</dbReference>
<dbReference type="InterPro" id="IPR015500">
    <property type="entry name" value="Peptidase_S8_subtilisin-rel"/>
</dbReference>
<comment type="caution">
    <text evidence="5">Lacks conserved residue(s) required for the propagation of feature annotation.</text>
</comment>
<evidence type="ECO:0000256" key="6">
    <source>
        <dbReference type="SAM" id="Phobius"/>
    </source>
</evidence>
<keyword evidence="2 9" id="KW-0645">Protease</keyword>
<keyword evidence="3" id="KW-0378">Hydrolase</keyword>
<organism evidence="9 10">
    <name type="scientific">Micromonospora zingiberis</name>
    <dbReference type="NCBI Taxonomy" id="2053011"/>
    <lineage>
        <taxon>Bacteria</taxon>
        <taxon>Bacillati</taxon>
        <taxon>Actinomycetota</taxon>
        <taxon>Actinomycetes</taxon>
        <taxon>Micromonosporales</taxon>
        <taxon>Micromonosporaceae</taxon>
        <taxon>Micromonospora</taxon>
    </lineage>
</organism>
<dbReference type="InterPro" id="IPR050131">
    <property type="entry name" value="Peptidase_S8_subtilisin-like"/>
</dbReference>
<keyword evidence="6" id="KW-1133">Transmembrane helix</keyword>
<reference evidence="9 10" key="1">
    <citation type="submission" date="2019-02" db="EMBL/GenBank/DDBJ databases">
        <title>Jishengella sp. nov., isolated from a root of Zingiber montanum.</title>
        <authorList>
            <person name="Kuncharoen N."/>
            <person name="Kudo T."/>
            <person name="Masahiro Y."/>
            <person name="Ohkuma M."/>
            <person name="Tanasupawat S."/>
        </authorList>
    </citation>
    <scope>NUCLEOTIDE SEQUENCE [LARGE SCALE GENOMIC DNA]</scope>
    <source>
        <strain evidence="9 10">PLAI 1-1</strain>
    </source>
</reference>
<evidence type="ECO:0000256" key="4">
    <source>
        <dbReference type="ARBA" id="ARBA00022825"/>
    </source>
</evidence>
<evidence type="ECO:0000256" key="1">
    <source>
        <dbReference type="ARBA" id="ARBA00011073"/>
    </source>
</evidence>
<dbReference type="PANTHER" id="PTHR43806">
    <property type="entry name" value="PEPTIDASE S8"/>
    <property type="match status" value="1"/>
</dbReference>
<proteinExistence type="inferred from homology"/>
<gene>
    <name evidence="9" type="ORF">E0H26_19715</name>
</gene>
<dbReference type="InterPro" id="IPR036852">
    <property type="entry name" value="Peptidase_S8/S53_dom_sf"/>
</dbReference>
<keyword evidence="4" id="KW-0720">Serine protease</keyword>
<keyword evidence="6" id="KW-0472">Membrane</keyword>
<dbReference type="GO" id="GO:0004252">
    <property type="term" value="F:serine-type endopeptidase activity"/>
    <property type="evidence" value="ECO:0007669"/>
    <property type="project" value="InterPro"/>
</dbReference>